<keyword evidence="4" id="KW-1185">Reference proteome</keyword>
<gene>
    <name evidence="3" type="ORF">PCON_04523</name>
</gene>
<evidence type="ECO:0000259" key="2">
    <source>
        <dbReference type="SMART" id="SM00198"/>
    </source>
</evidence>
<evidence type="ECO:0000256" key="1">
    <source>
        <dbReference type="SAM" id="SignalP"/>
    </source>
</evidence>
<dbReference type="PROSITE" id="PS01009">
    <property type="entry name" value="CRISP_1"/>
    <property type="match status" value="1"/>
</dbReference>
<dbReference type="InterPro" id="IPR035940">
    <property type="entry name" value="CAP_sf"/>
</dbReference>
<dbReference type="InterPro" id="IPR018244">
    <property type="entry name" value="Allrgn_V5/Tpx1_CS"/>
</dbReference>
<dbReference type="Pfam" id="PF00188">
    <property type="entry name" value="CAP"/>
    <property type="match status" value="1"/>
</dbReference>
<name>U4KZC9_PYROM</name>
<dbReference type="eggNOG" id="KOG3017">
    <property type="taxonomic scope" value="Eukaryota"/>
</dbReference>
<dbReference type="OrthoDB" id="337038at2759"/>
<evidence type="ECO:0000313" key="3">
    <source>
        <dbReference type="EMBL" id="CCX05034.1"/>
    </source>
</evidence>
<accession>U4KZC9</accession>
<protein>
    <submittedName>
        <fullName evidence="3">Similar to Cell wall protein PRY3 acc. no. P47033</fullName>
    </submittedName>
</protein>
<feature type="signal peptide" evidence="1">
    <location>
        <begin position="1"/>
        <end position="20"/>
    </location>
</feature>
<feature type="chain" id="PRO_5004650983" evidence="1">
    <location>
        <begin position="21"/>
        <end position="158"/>
    </location>
</feature>
<dbReference type="Gene3D" id="3.40.33.10">
    <property type="entry name" value="CAP"/>
    <property type="match status" value="1"/>
</dbReference>
<keyword evidence="1" id="KW-0732">Signal</keyword>
<reference evidence="3 4" key="1">
    <citation type="journal article" date="2013" name="PLoS Genet.">
        <title>The genome and development-dependent transcriptomes of Pyronema confluens: a window into fungal evolution.</title>
        <authorList>
            <person name="Traeger S."/>
            <person name="Altegoer F."/>
            <person name="Freitag M."/>
            <person name="Gabaldon T."/>
            <person name="Kempken F."/>
            <person name="Kumar A."/>
            <person name="Marcet-Houben M."/>
            <person name="Poggeler S."/>
            <person name="Stajich J.E."/>
            <person name="Nowrousian M."/>
        </authorList>
    </citation>
    <scope>NUCLEOTIDE SEQUENCE [LARGE SCALE GENOMIC DNA]</scope>
    <source>
        <strain evidence="4">CBS 100304</strain>
        <tissue evidence="3">Vegetative mycelium</tissue>
    </source>
</reference>
<dbReference type="AlphaFoldDB" id="U4KZC9"/>
<dbReference type="InterPro" id="IPR014044">
    <property type="entry name" value="CAP_dom"/>
</dbReference>
<evidence type="ECO:0000313" key="4">
    <source>
        <dbReference type="Proteomes" id="UP000018144"/>
    </source>
</evidence>
<sequence>MKLLALSLSIILFIISVVFAEHEDHFPQKAIIYNQEVFKNDFLVLHNQLRREHDAADLVWDNHLQSSAQNWANNCVFKYSKGSYGENLATDYKDPSNSFGLWSEERQHYNFEDPRQSKAVTGHFTQVVWKGSQNLGCGAQLCERPMFPGQVDAVWCVT</sequence>
<dbReference type="PANTHER" id="PTHR10334">
    <property type="entry name" value="CYSTEINE-RICH SECRETORY PROTEIN-RELATED"/>
    <property type="match status" value="1"/>
</dbReference>
<dbReference type="InterPro" id="IPR001283">
    <property type="entry name" value="CRISP-related"/>
</dbReference>
<dbReference type="PRINTS" id="PR00837">
    <property type="entry name" value="V5TPXLIKE"/>
</dbReference>
<dbReference type="SUPFAM" id="SSF55797">
    <property type="entry name" value="PR-1-like"/>
    <property type="match status" value="1"/>
</dbReference>
<feature type="domain" description="SCP" evidence="2">
    <location>
        <begin position="37"/>
        <end position="149"/>
    </location>
</feature>
<proteinExistence type="predicted"/>
<dbReference type="GO" id="GO:0005576">
    <property type="term" value="C:extracellular region"/>
    <property type="evidence" value="ECO:0007669"/>
    <property type="project" value="InterPro"/>
</dbReference>
<dbReference type="SMART" id="SM00198">
    <property type="entry name" value="SCP"/>
    <property type="match status" value="1"/>
</dbReference>
<dbReference type="EMBL" id="HF935229">
    <property type="protein sequence ID" value="CCX05034.1"/>
    <property type="molecule type" value="Genomic_DNA"/>
</dbReference>
<dbReference type="OMA" id="TSAVRMW"/>
<dbReference type="Proteomes" id="UP000018144">
    <property type="component" value="Unassembled WGS sequence"/>
</dbReference>
<dbReference type="STRING" id="1076935.U4KZC9"/>
<organism evidence="3 4">
    <name type="scientific">Pyronema omphalodes (strain CBS 100304)</name>
    <name type="common">Pyronema confluens</name>
    <dbReference type="NCBI Taxonomy" id="1076935"/>
    <lineage>
        <taxon>Eukaryota</taxon>
        <taxon>Fungi</taxon>
        <taxon>Dikarya</taxon>
        <taxon>Ascomycota</taxon>
        <taxon>Pezizomycotina</taxon>
        <taxon>Pezizomycetes</taxon>
        <taxon>Pezizales</taxon>
        <taxon>Pyronemataceae</taxon>
        <taxon>Pyronema</taxon>
    </lineage>
</organism>